<dbReference type="InterPro" id="IPR011701">
    <property type="entry name" value="MFS"/>
</dbReference>
<feature type="transmembrane region" description="Helical" evidence="6">
    <location>
        <begin position="178"/>
        <end position="197"/>
    </location>
</feature>
<dbReference type="EMBL" id="RDQO01000006">
    <property type="protein sequence ID" value="RMX03451.1"/>
    <property type="molecule type" value="Genomic_DNA"/>
</dbReference>
<dbReference type="InterPro" id="IPR020846">
    <property type="entry name" value="MFS_dom"/>
</dbReference>
<keyword evidence="5 6" id="KW-0472">Membrane</keyword>
<dbReference type="InterPro" id="IPR036259">
    <property type="entry name" value="MFS_trans_sf"/>
</dbReference>
<evidence type="ECO:0000256" key="2">
    <source>
        <dbReference type="ARBA" id="ARBA00022448"/>
    </source>
</evidence>
<comment type="caution">
    <text evidence="8">The sequence shown here is derived from an EMBL/GenBank/DDBJ whole genome shotgun (WGS) entry which is preliminary data.</text>
</comment>
<organism evidence="8 9">
    <name type="scientific">Corticibacter populi</name>
    <dbReference type="NCBI Taxonomy" id="1550736"/>
    <lineage>
        <taxon>Bacteria</taxon>
        <taxon>Pseudomonadati</taxon>
        <taxon>Pseudomonadota</taxon>
        <taxon>Betaproteobacteria</taxon>
        <taxon>Burkholderiales</taxon>
        <taxon>Comamonadaceae</taxon>
        <taxon>Corticibacter</taxon>
    </lineage>
</organism>
<dbReference type="OrthoDB" id="9807274at2"/>
<evidence type="ECO:0000313" key="9">
    <source>
        <dbReference type="Proteomes" id="UP000278006"/>
    </source>
</evidence>
<evidence type="ECO:0000256" key="5">
    <source>
        <dbReference type="ARBA" id="ARBA00023136"/>
    </source>
</evidence>
<feature type="transmembrane region" description="Helical" evidence="6">
    <location>
        <begin position="209"/>
        <end position="228"/>
    </location>
</feature>
<feature type="transmembrane region" description="Helical" evidence="6">
    <location>
        <begin position="285"/>
        <end position="315"/>
    </location>
</feature>
<dbReference type="RefSeq" id="WP_122231339.1">
    <property type="nucleotide sequence ID" value="NZ_RDQO01000006.1"/>
</dbReference>
<keyword evidence="9" id="KW-1185">Reference proteome</keyword>
<evidence type="ECO:0000256" key="6">
    <source>
        <dbReference type="SAM" id="Phobius"/>
    </source>
</evidence>
<dbReference type="GO" id="GO:0016020">
    <property type="term" value="C:membrane"/>
    <property type="evidence" value="ECO:0007669"/>
    <property type="project" value="UniProtKB-SubCell"/>
</dbReference>
<feature type="transmembrane region" description="Helical" evidence="6">
    <location>
        <begin position="347"/>
        <end position="370"/>
    </location>
</feature>
<gene>
    <name evidence="8" type="ORF">D8I35_16335</name>
</gene>
<feature type="domain" description="Major facilitator superfamily (MFS) profile" evidence="7">
    <location>
        <begin position="26"/>
        <end position="475"/>
    </location>
</feature>
<accession>A0A3M6QL46</accession>
<dbReference type="PROSITE" id="PS50850">
    <property type="entry name" value="MFS"/>
    <property type="match status" value="1"/>
</dbReference>
<dbReference type="AlphaFoldDB" id="A0A3M6QL46"/>
<evidence type="ECO:0000313" key="8">
    <source>
        <dbReference type="EMBL" id="RMX03451.1"/>
    </source>
</evidence>
<name>A0A3M6QL46_9BURK</name>
<evidence type="ECO:0000259" key="7">
    <source>
        <dbReference type="PROSITE" id="PS50850"/>
    </source>
</evidence>
<comment type="subcellular location">
    <subcellularLocation>
        <location evidence="1">Membrane</location>
        <topology evidence="1">Multi-pass membrane protein</topology>
    </subcellularLocation>
</comment>
<proteinExistence type="predicted"/>
<dbReference type="Proteomes" id="UP000278006">
    <property type="component" value="Unassembled WGS sequence"/>
</dbReference>
<dbReference type="Gene3D" id="1.20.1720.10">
    <property type="entry name" value="Multidrug resistance protein D"/>
    <property type="match status" value="1"/>
</dbReference>
<keyword evidence="2" id="KW-0813">Transport</keyword>
<feature type="transmembrane region" description="Helical" evidence="6">
    <location>
        <begin position="62"/>
        <end position="80"/>
    </location>
</feature>
<dbReference type="SUPFAM" id="SSF103473">
    <property type="entry name" value="MFS general substrate transporter"/>
    <property type="match status" value="1"/>
</dbReference>
<evidence type="ECO:0000256" key="1">
    <source>
        <dbReference type="ARBA" id="ARBA00004141"/>
    </source>
</evidence>
<evidence type="ECO:0000256" key="3">
    <source>
        <dbReference type="ARBA" id="ARBA00022692"/>
    </source>
</evidence>
<dbReference type="Gene3D" id="1.20.1250.20">
    <property type="entry name" value="MFS general substrate transporter like domains"/>
    <property type="match status" value="1"/>
</dbReference>
<dbReference type="CDD" id="cd17321">
    <property type="entry name" value="MFS_MMR_MDR_like"/>
    <property type="match status" value="1"/>
</dbReference>
<feature type="transmembrane region" description="Helical" evidence="6">
    <location>
        <begin position="382"/>
        <end position="402"/>
    </location>
</feature>
<feature type="transmembrane region" description="Helical" evidence="6">
    <location>
        <begin position="452"/>
        <end position="471"/>
    </location>
</feature>
<dbReference type="PANTHER" id="PTHR42718:SF9">
    <property type="entry name" value="MAJOR FACILITATOR SUPERFAMILY MULTIDRUG TRANSPORTER MFSC"/>
    <property type="match status" value="1"/>
</dbReference>
<evidence type="ECO:0000256" key="4">
    <source>
        <dbReference type="ARBA" id="ARBA00022989"/>
    </source>
</evidence>
<reference evidence="8 9" key="1">
    <citation type="submission" date="2018-10" db="EMBL/GenBank/DDBJ databases">
        <title>Draft genome of Cortibacter populi DSM10536.</title>
        <authorList>
            <person name="Bernier A.-M."/>
            <person name="Bernard K."/>
        </authorList>
    </citation>
    <scope>NUCLEOTIDE SEQUENCE [LARGE SCALE GENOMIC DNA]</scope>
    <source>
        <strain evidence="8 9">DSM 105136</strain>
    </source>
</reference>
<feature type="transmembrane region" description="Helical" evidence="6">
    <location>
        <begin position="248"/>
        <end position="265"/>
    </location>
</feature>
<dbReference type="PANTHER" id="PTHR42718">
    <property type="entry name" value="MAJOR FACILITATOR SUPERFAMILY MULTIDRUG TRANSPORTER MFSC"/>
    <property type="match status" value="1"/>
</dbReference>
<keyword evidence="3 6" id="KW-0812">Transmembrane</keyword>
<feature type="transmembrane region" description="Helical" evidence="6">
    <location>
        <begin position="423"/>
        <end position="440"/>
    </location>
</feature>
<feature type="transmembrane region" description="Helical" evidence="6">
    <location>
        <begin position="117"/>
        <end position="138"/>
    </location>
</feature>
<dbReference type="GO" id="GO:0022857">
    <property type="term" value="F:transmembrane transporter activity"/>
    <property type="evidence" value="ECO:0007669"/>
    <property type="project" value="InterPro"/>
</dbReference>
<keyword evidence="4 6" id="KW-1133">Transmembrane helix</keyword>
<feature type="transmembrane region" description="Helical" evidence="6">
    <location>
        <begin position="92"/>
        <end position="111"/>
    </location>
</feature>
<protein>
    <submittedName>
        <fullName evidence="8">MFS transporter</fullName>
    </submittedName>
</protein>
<dbReference type="Pfam" id="PF07690">
    <property type="entry name" value="MFS_1"/>
    <property type="match status" value="1"/>
</dbReference>
<feature type="transmembrane region" description="Helical" evidence="6">
    <location>
        <begin position="150"/>
        <end position="172"/>
    </location>
</feature>
<feature type="transmembrane region" description="Helical" evidence="6">
    <location>
        <begin position="321"/>
        <end position="340"/>
    </location>
</feature>
<sequence length="477" mass="49933">MATLNSPLPHLPSHQDGLPPAQRRKAVLVILLGLVLVVLDGSIATLALPRIAAAMDVSAADAVWVITGYQLAVLGLLLPMASLGERIGYHRVYLHGMVVFGVASLLCALSQTLWQLVVFRTVQGLAGAAVMGVNAALVRQVYPLGLLGRGIALNAMVVAVASVAGPSLAAVILSALSWPWLFGLNVPLVALTVWLGWRCLPPSEAHGQTHIVLLDVILNILAFGLFFWAFDGLSTRGFADWRLTSQGVNSLAALLVSLFLWGWYVRRQWHLAAPLLPLDLLRMPVFALSMCSSVMAFSAQMLTFIALPFLCLTILHQTPLQAGLVVSVWPVAIVLMAPLAGRLIGRYSGAVLGGIGMAMLTLGSLLLALLSPADASPWQLAWRLALCGLGFGLFQSPNNHVILTTGPRERAGAAGGMLGTGRLTGQSLGAALAAGVFALWPPTLAPQGPQVAFALAAGCALLAGIASSLRAPAAARS</sequence>
<feature type="transmembrane region" description="Helical" evidence="6">
    <location>
        <begin position="26"/>
        <end position="50"/>
    </location>
</feature>